<dbReference type="Proteomes" id="UP000610960">
    <property type="component" value="Unassembled WGS sequence"/>
</dbReference>
<reference evidence="1" key="1">
    <citation type="journal article" date="2014" name="Int. J. Syst. Evol. Microbiol.">
        <title>Complete genome sequence of Corynebacterium casei LMG S-19264T (=DSM 44701T), isolated from a smear-ripened cheese.</title>
        <authorList>
            <consortium name="US DOE Joint Genome Institute (JGI-PGF)"/>
            <person name="Walter F."/>
            <person name="Albersmeier A."/>
            <person name="Kalinowski J."/>
            <person name="Ruckert C."/>
        </authorList>
    </citation>
    <scope>NUCLEOTIDE SEQUENCE</scope>
    <source>
        <strain evidence="1">JCM 10088</strain>
    </source>
</reference>
<name>A0A830GWT2_9CREN</name>
<dbReference type="InterPro" id="IPR038418">
    <property type="entry name" value="6-PTP_synth/QueD_sf"/>
</dbReference>
<dbReference type="InterPro" id="IPR007115">
    <property type="entry name" value="6-PTP_synth/QueD"/>
</dbReference>
<proteinExistence type="predicted"/>
<accession>A0A830GWT2</accession>
<dbReference type="EMBL" id="BMNL01000003">
    <property type="protein sequence ID" value="GGP21990.1"/>
    <property type="molecule type" value="Genomic_DNA"/>
</dbReference>
<dbReference type="Pfam" id="PF01242">
    <property type="entry name" value="PTPS"/>
    <property type="match status" value="1"/>
</dbReference>
<protein>
    <submittedName>
        <fullName evidence="1">6-pyruvoyl tetrahydrobiopterin synthase</fullName>
    </submittedName>
</protein>
<gene>
    <name evidence="1" type="ORF">GCM10007981_16240</name>
</gene>
<organism evidence="1 2">
    <name type="scientific">Thermocladium modestius</name>
    <dbReference type="NCBI Taxonomy" id="62609"/>
    <lineage>
        <taxon>Archaea</taxon>
        <taxon>Thermoproteota</taxon>
        <taxon>Thermoprotei</taxon>
        <taxon>Thermoproteales</taxon>
        <taxon>Thermoproteaceae</taxon>
        <taxon>Thermocladium</taxon>
    </lineage>
</organism>
<reference evidence="1" key="2">
    <citation type="submission" date="2020-09" db="EMBL/GenBank/DDBJ databases">
        <authorList>
            <person name="Sun Q."/>
            <person name="Ohkuma M."/>
        </authorList>
    </citation>
    <scope>NUCLEOTIDE SEQUENCE</scope>
    <source>
        <strain evidence="1">JCM 10088</strain>
    </source>
</reference>
<comment type="caution">
    <text evidence="1">The sequence shown here is derived from an EMBL/GenBank/DDBJ whole genome shotgun (WGS) entry which is preliminary data.</text>
</comment>
<dbReference type="AlphaFoldDB" id="A0A830GWT2"/>
<dbReference type="Gene3D" id="3.30.479.10">
    <property type="entry name" value="6-pyruvoyl tetrahydropterin synthase/QueD"/>
    <property type="match status" value="1"/>
</dbReference>
<evidence type="ECO:0000313" key="2">
    <source>
        <dbReference type="Proteomes" id="UP000610960"/>
    </source>
</evidence>
<sequence length="143" mass="16244">MGRWGGFAVKVRVMDVYFEAAHYTGFSDEYNYLHGHTYKIDVEYEAELGGGDYLMDFEAINSVVQGVARRWNYKLLVPEGDVGRIEIRAPFKVEIKPVRGRYATAEVICRQLLEEVRGGIGRSDGRLSLTVWEGPRYAAQCSE</sequence>
<dbReference type="SUPFAM" id="SSF55620">
    <property type="entry name" value="Tetrahydrobiopterin biosynthesis enzymes-like"/>
    <property type="match status" value="1"/>
</dbReference>
<keyword evidence="2" id="KW-1185">Reference proteome</keyword>
<evidence type="ECO:0000313" key="1">
    <source>
        <dbReference type="EMBL" id="GGP21990.1"/>
    </source>
</evidence>